<protein>
    <submittedName>
        <fullName evidence="2">Unannotated protein</fullName>
    </submittedName>
</protein>
<feature type="compositionally biased region" description="Basic and acidic residues" evidence="1">
    <location>
        <begin position="37"/>
        <end position="57"/>
    </location>
</feature>
<evidence type="ECO:0000256" key="1">
    <source>
        <dbReference type="SAM" id="MobiDB-lite"/>
    </source>
</evidence>
<name>A0A6J7H6B7_9ZZZZ</name>
<gene>
    <name evidence="2" type="ORF">UFOPK3519_01660</name>
</gene>
<dbReference type="AlphaFoldDB" id="A0A6J7H6B7"/>
<organism evidence="2">
    <name type="scientific">freshwater metagenome</name>
    <dbReference type="NCBI Taxonomy" id="449393"/>
    <lineage>
        <taxon>unclassified sequences</taxon>
        <taxon>metagenomes</taxon>
        <taxon>ecological metagenomes</taxon>
    </lineage>
</organism>
<accession>A0A6J7H6B7</accession>
<reference evidence="2" key="1">
    <citation type="submission" date="2020-05" db="EMBL/GenBank/DDBJ databases">
        <authorList>
            <person name="Chiriac C."/>
            <person name="Salcher M."/>
            <person name="Ghai R."/>
            <person name="Kavagutti S V."/>
        </authorList>
    </citation>
    <scope>NUCLEOTIDE SEQUENCE</scope>
</reference>
<dbReference type="EMBL" id="CAFBMG010000177">
    <property type="protein sequence ID" value="CAB4915342.1"/>
    <property type="molecule type" value="Genomic_DNA"/>
</dbReference>
<evidence type="ECO:0000313" key="2">
    <source>
        <dbReference type="EMBL" id="CAB4915342.1"/>
    </source>
</evidence>
<sequence length="230" mass="25266">MTFSVGLRLAVGRLKRKKAEVQSLREPCDSESSDSESSDRESSDSESNDRESSDGETRLLVGQTQKPPEWVTRRLLESLPIADLAVTAEGLPVGVEQSTHTYGFRSAVLQSAVCRGARWNGLACTKSCSLSSSATQHKAKRLIVLELLPDTSDYCFRDCLNESGSLRRLSIAPLAVSECKRLKNLLDSRRPEESGLRESGRGLITQNTLSILKVAESAITAKMLKVRIRL</sequence>
<feature type="region of interest" description="Disordered" evidence="1">
    <location>
        <begin position="18"/>
        <end position="65"/>
    </location>
</feature>
<proteinExistence type="predicted"/>